<organism evidence="2 3">
    <name type="scientific">Fusarium austroamericanum</name>
    <dbReference type="NCBI Taxonomy" id="282268"/>
    <lineage>
        <taxon>Eukaryota</taxon>
        <taxon>Fungi</taxon>
        <taxon>Dikarya</taxon>
        <taxon>Ascomycota</taxon>
        <taxon>Pezizomycotina</taxon>
        <taxon>Sordariomycetes</taxon>
        <taxon>Hypocreomycetidae</taxon>
        <taxon>Hypocreales</taxon>
        <taxon>Nectriaceae</taxon>
        <taxon>Fusarium</taxon>
    </lineage>
</organism>
<dbReference type="Proteomes" id="UP000537989">
    <property type="component" value="Unassembled WGS sequence"/>
</dbReference>
<evidence type="ECO:0000313" key="2">
    <source>
        <dbReference type="EMBL" id="KAF5234022.1"/>
    </source>
</evidence>
<feature type="compositionally biased region" description="Polar residues" evidence="1">
    <location>
        <begin position="19"/>
        <end position="28"/>
    </location>
</feature>
<accession>A0AAN5Z747</accession>
<dbReference type="EMBL" id="JAAMOD010000241">
    <property type="protein sequence ID" value="KAF5234022.1"/>
    <property type="molecule type" value="Genomic_DNA"/>
</dbReference>
<feature type="region of interest" description="Disordered" evidence="1">
    <location>
        <begin position="15"/>
        <end position="60"/>
    </location>
</feature>
<name>A0AAN5Z747_FUSAU</name>
<protein>
    <submittedName>
        <fullName evidence="2">Uncharacterized protein</fullName>
    </submittedName>
</protein>
<gene>
    <name evidence="2" type="ORF">FAUST_7801</name>
</gene>
<proteinExistence type="predicted"/>
<keyword evidence="3" id="KW-1185">Reference proteome</keyword>
<dbReference type="AlphaFoldDB" id="A0AAN5Z747"/>
<comment type="caution">
    <text evidence="2">The sequence shown here is derived from an EMBL/GenBank/DDBJ whole genome shotgun (WGS) entry which is preliminary data.</text>
</comment>
<reference evidence="2 3" key="1">
    <citation type="submission" date="2020-02" db="EMBL/GenBank/DDBJ databases">
        <title>Identification and distribution of gene clusters putatively required for synthesis of sphingolipid metabolism inhibitors in phylogenetically diverse species of the filamentous fungus Fusarium.</title>
        <authorList>
            <person name="Kim H.-S."/>
            <person name="Busman M."/>
            <person name="Brown D.W."/>
            <person name="Divon H."/>
            <person name="Uhlig S."/>
            <person name="Proctor R.H."/>
        </authorList>
    </citation>
    <scope>NUCLEOTIDE SEQUENCE [LARGE SCALE GENOMIC DNA]</scope>
    <source>
        <strain evidence="2 3">NRRL 2903</strain>
    </source>
</reference>
<evidence type="ECO:0000313" key="3">
    <source>
        <dbReference type="Proteomes" id="UP000537989"/>
    </source>
</evidence>
<evidence type="ECO:0000256" key="1">
    <source>
        <dbReference type="SAM" id="MobiDB-lite"/>
    </source>
</evidence>
<sequence>MAPSPVYIHISDLIVPNETLDSNESHPSASAPEAMEDEELGDLQPLENNESHPSASAPEAMEDEAIGDLQPLENNESEGMATTSAGEITVSPAVARRTSKYNPTGDFYGKNLWVRRFQDGLKDNDPNVIYYVGTMKIYKSEANLPNKLREALEKWLSLDIPPEQRNATQQKEFRRRQILVKEWRAAAAELGINHQDHPSLAPGRICMDLEFVATSISQSRNS</sequence>